<dbReference type="EMBL" id="MYFO01000006">
    <property type="protein sequence ID" value="TFE89828.1"/>
    <property type="molecule type" value="Genomic_DNA"/>
</dbReference>
<keyword evidence="1" id="KW-0732">Signal</keyword>
<protein>
    <recommendedName>
        <fullName evidence="2">SLH domain-containing protein</fullName>
    </recommendedName>
</protein>
<dbReference type="Proteomes" id="UP000298246">
    <property type="component" value="Unassembled WGS sequence"/>
</dbReference>
<feature type="signal peptide" evidence="1">
    <location>
        <begin position="1"/>
        <end position="24"/>
    </location>
</feature>
<evidence type="ECO:0000256" key="1">
    <source>
        <dbReference type="SAM" id="SignalP"/>
    </source>
</evidence>
<proteinExistence type="predicted"/>
<comment type="caution">
    <text evidence="3">The sequence shown here is derived from an EMBL/GenBank/DDBJ whole genome shotgun (WGS) entry which is preliminary data.</text>
</comment>
<dbReference type="RefSeq" id="WP_134751124.1">
    <property type="nucleotide sequence ID" value="NZ_MYFO02000006.1"/>
</dbReference>
<evidence type="ECO:0000313" key="4">
    <source>
        <dbReference type="Proteomes" id="UP000298246"/>
    </source>
</evidence>
<organism evidence="3 4">
    <name type="scientific">Paenibacillus athensensis</name>
    <dbReference type="NCBI Taxonomy" id="1967502"/>
    <lineage>
        <taxon>Bacteria</taxon>
        <taxon>Bacillati</taxon>
        <taxon>Bacillota</taxon>
        <taxon>Bacilli</taxon>
        <taxon>Bacillales</taxon>
        <taxon>Paenibacillaceae</taxon>
        <taxon>Paenibacillus</taxon>
    </lineage>
</organism>
<dbReference type="Pfam" id="PF00395">
    <property type="entry name" value="SLH"/>
    <property type="match status" value="2"/>
</dbReference>
<dbReference type="AlphaFoldDB" id="A0A4Y8Q6L0"/>
<reference evidence="3 4" key="1">
    <citation type="submission" date="2017-03" db="EMBL/GenBank/DDBJ databases">
        <title>Isolation of Levoglucosan Utilizing Bacteria.</title>
        <authorList>
            <person name="Arya A.S."/>
        </authorList>
    </citation>
    <scope>NUCLEOTIDE SEQUENCE [LARGE SCALE GENOMIC DNA]</scope>
    <source>
        <strain evidence="3 4">MEC069</strain>
    </source>
</reference>
<name>A0A4Y8Q6L0_9BACL</name>
<accession>A0A4Y8Q6L0</accession>
<keyword evidence="4" id="KW-1185">Reference proteome</keyword>
<feature type="chain" id="PRO_5039577512" description="SLH domain-containing protein" evidence="1">
    <location>
        <begin position="25"/>
        <end position="353"/>
    </location>
</feature>
<feature type="domain" description="SLH" evidence="2">
    <location>
        <begin position="202"/>
        <end position="264"/>
    </location>
</feature>
<feature type="domain" description="SLH" evidence="2">
    <location>
        <begin position="137"/>
        <end position="200"/>
    </location>
</feature>
<dbReference type="PROSITE" id="PS51272">
    <property type="entry name" value="SLH"/>
    <property type="match status" value="2"/>
</dbReference>
<dbReference type="OrthoDB" id="9798386at2"/>
<evidence type="ECO:0000313" key="3">
    <source>
        <dbReference type="EMBL" id="TFE89828.1"/>
    </source>
</evidence>
<gene>
    <name evidence="3" type="ORF">B5M42_06985</name>
</gene>
<dbReference type="InterPro" id="IPR001119">
    <property type="entry name" value="SLH_dom"/>
</dbReference>
<sequence length="353" mass="38045">MNKRKIAAAALAAGLLGVVGSELPAFLPTVPAVAASAPSVALNKGETVDANGVITPQAPPDIGLTPQEALRPRPEAAMDTTVSSWARQDVAWMIGKGLVPEVLEGDYRTNITREQYARLVYNTINYFVRKIKGDNYWFILPRDNRFTDADTPYINTAYALGIVNGVTDSEFQPDQAITREQAAVMMANMLGAISQPGLSTADYGFVDRLSIAGWALDSVNICGNASIFSGTDQGFRPSDHYTREQAIVTVKRLIDAAGDSVSSLRIRHQFEIPISRLIGGISVGGDYFNVIAPDNDDDGTYAELIEGLRGPLSAATVERLKAGAPSETLQDGPYTITPLKGDYLFRVSWRSAT</sequence>
<evidence type="ECO:0000259" key="2">
    <source>
        <dbReference type="PROSITE" id="PS51272"/>
    </source>
</evidence>